<evidence type="ECO:0000256" key="3">
    <source>
        <dbReference type="ARBA" id="ARBA00022729"/>
    </source>
</evidence>
<dbReference type="GeneID" id="87876302"/>
<evidence type="ECO:0000313" key="7">
    <source>
        <dbReference type="EMBL" id="KAK3497431.1"/>
    </source>
</evidence>
<keyword evidence="8" id="KW-1185">Reference proteome</keyword>
<gene>
    <name evidence="7" type="ORF">B0T23DRAFT_402558</name>
</gene>
<evidence type="ECO:0000256" key="4">
    <source>
        <dbReference type="ARBA" id="ARBA00023157"/>
    </source>
</evidence>
<dbReference type="RefSeq" id="XP_062695695.1">
    <property type="nucleotide sequence ID" value="XM_062838680.1"/>
</dbReference>
<name>A0AAJ0ICZ0_9PEZI</name>
<comment type="subcellular location">
    <subcellularLocation>
        <location evidence="1">Secreted</location>
    </subcellularLocation>
</comment>
<reference evidence="7 8" key="1">
    <citation type="journal article" date="2023" name="Mol. Phylogenet. Evol.">
        <title>Genome-scale phylogeny and comparative genomics of the fungal order Sordariales.</title>
        <authorList>
            <person name="Hensen N."/>
            <person name="Bonometti L."/>
            <person name="Westerberg I."/>
            <person name="Brannstrom I.O."/>
            <person name="Guillou S."/>
            <person name="Cros-Aarteil S."/>
            <person name="Calhoun S."/>
            <person name="Haridas S."/>
            <person name="Kuo A."/>
            <person name="Mondo S."/>
            <person name="Pangilinan J."/>
            <person name="Riley R."/>
            <person name="LaButti K."/>
            <person name="Andreopoulos B."/>
            <person name="Lipzen A."/>
            <person name="Chen C."/>
            <person name="Yan M."/>
            <person name="Daum C."/>
            <person name="Ng V."/>
            <person name="Clum A."/>
            <person name="Steindorff A."/>
            <person name="Ohm R.A."/>
            <person name="Martin F."/>
            <person name="Silar P."/>
            <person name="Natvig D.O."/>
            <person name="Lalanne C."/>
            <person name="Gautier V."/>
            <person name="Ament-Velasquez S.L."/>
            <person name="Kruys A."/>
            <person name="Hutchinson M.I."/>
            <person name="Powell A.J."/>
            <person name="Barry K."/>
            <person name="Miller A.N."/>
            <person name="Grigoriev I.V."/>
            <person name="Debuchy R."/>
            <person name="Gladieux P."/>
            <person name="Hiltunen Thoren M."/>
            <person name="Johannesson H."/>
        </authorList>
    </citation>
    <scope>NUCLEOTIDE SEQUENCE [LARGE SCALE GENOMIC DNA]</scope>
    <source>
        <strain evidence="7 8">FGSC 10403</strain>
    </source>
</reference>
<feature type="chain" id="PRO_5042556869" description="AA1-like domain-containing protein" evidence="5">
    <location>
        <begin position="24"/>
        <end position="231"/>
    </location>
</feature>
<feature type="domain" description="AA1-like" evidence="6">
    <location>
        <begin position="60"/>
        <end position="194"/>
    </location>
</feature>
<keyword evidence="2" id="KW-0964">Secreted</keyword>
<evidence type="ECO:0000259" key="6">
    <source>
        <dbReference type="Pfam" id="PF16541"/>
    </source>
</evidence>
<keyword evidence="3 5" id="KW-0732">Signal</keyword>
<sequence>MTNKPSNRSGLFLTGLFLLLLRSQSPNSNSNHAMTASFSTDDNLPAGCTNTSLHGFQWTVSDFHYSSSLTYTTPSHRINGATVRFNLTSNALPKLNVYCDAYSSDFSDSFYGQRVYDCTTVVNSTLGASVGEKEGGVLAEGGRSQTQFRYWKSSQSVEVRQTWECDDLEGPGNMAIFSANGTSAAQTPNCTFEEHQTPPSEWKNGDTYYWNVQACTLSEFSFAPSELQVFA</sequence>
<evidence type="ECO:0000313" key="8">
    <source>
        <dbReference type="Proteomes" id="UP001285908"/>
    </source>
</evidence>
<evidence type="ECO:0000256" key="2">
    <source>
        <dbReference type="ARBA" id="ARBA00022525"/>
    </source>
</evidence>
<dbReference type="EMBL" id="JAULSX010000002">
    <property type="protein sequence ID" value="KAK3497431.1"/>
    <property type="molecule type" value="Genomic_DNA"/>
</dbReference>
<dbReference type="Pfam" id="PF16541">
    <property type="entry name" value="AltA1"/>
    <property type="match status" value="1"/>
</dbReference>
<dbReference type="Proteomes" id="UP001285908">
    <property type="component" value="Unassembled WGS sequence"/>
</dbReference>
<evidence type="ECO:0000256" key="1">
    <source>
        <dbReference type="ARBA" id="ARBA00004613"/>
    </source>
</evidence>
<accession>A0AAJ0ICZ0</accession>
<evidence type="ECO:0000256" key="5">
    <source>
        <dbReference type="SAM" id="SignalP"/>
    </source>
</evidence>
<dbReference type="AlphaFoldDB" id="A0AAJ0ICZ0"/>
<protein>
    <recommendedName>
        <fullName evidence="6">AA1-like domain-containing protein</fullName>
    </recommendedName>
</protein>
<organism evidence="7 8">
    <name type="scientific">Neurospora hispaniola</name>
    <dbReference type="NCBI Taxonomy" id="588809"/>
    <lineage>
        <taxon>Eukaryota</taxon>
        <taxon>Fungi</taxon>
        <taxon>Dikarya</taxon>
        <taxon>Ascomycota</taxon>
        <taxon>Pezizomycotina</taxon>
        <taxon>Sordariomycetes</taxon>
        <taxon>Sordariomycetidae</taxon>
        <taxon>Sordariales</taxon>
        <taxon>Sordariaceae</taxon>
        <taxon>Neurospora</taxon>
    </lineage>
</organism>
<dbReference type="InterPro" id="IPR032382">
    <property type="entry name" value="AltA1"/>
</dbReference>
<dbReference type="GO" id="GO:0005576">
    <property type="term" value="C:extracellular region"/>
    <property type="evidence" value="ECO:0007669"/>
    <property type="project" value="UniProtKB-SubCell"/>
</dbReference>
<keyword evidence="4" id="KW-1015">Disulfide bond</keyword>
<feature type="signal peptide" evidence="5">
    <location>
        <begin position="1"/>
        <end position="23"/>
    </location>
</feature>
<proteinExistence type="predicted"/>
<comment type="caution">
    <text evidence="7">The sequence shown here is derived from an EMBL/GenBank/DDBJ whole genome shotgun (WGS) entry which is preliminary data.</text>
</comment>